<feature type="compositionally biased region" description="Basic and acidic residues" evidence="1">
    <location>
        <begin position="182"/>
        <end position="198"/>
    </location>
</feature>
<feature type="region of interest" description="Disordered" evidence="1">
    <location>
        <begin position="1"/>
        <end position="23"/>
    </location>
</feature>
<organism evidence="2 3">
    <name type="scientific">Aduncisulcus paluster</name>
    <dbReference type="NCBI Taxonomy" id="2918883"/>
    <lineage>
        <taxon>Eukaryota</taxon>
        <taxon>Metamonada</taxon>
        <taxon>Carpediemonas-like organisms</taxon>
        <taxon>Aduncisulcus</taxon>
    </lineage>
</organism>
<accession>A0ABQ5KAN9</accession>
<feature type="region of interest" description="Disordered" evidence="1">
    <location>
        <begin position="88"/>
        <end position="207"/>
    </location>
</feature>
<dbReference type="EMBL" id="BQXS01000200">
    <property type="protein sequence ID" value="GKT28250.1"/>
    <property type="molecule type" value="Genomic_DNA"/>
</dbReference>
<feature type="compositionally biased region" description="Acidic residues" evidence="1">
    <location>
        <begin position="148"/>
        <end position="169"/>
    </location>
</feature>
<reference evidence="2" key="1">
    <citation type="submission" date="2022-03" db="EMBL/GenBank/DDBJ databases">
        <title>Draft genome sequence of Aduncisulcus paluster, a free-living microaerophilic Fornicata.</title>
        <authorList>
            <person name="Yuyama I."/>
            <person name="Kume K."/>
            <person name="Tamura T."/>
            <person name="Inagaki Y."/>
            <person name="Hashimoto T."/>
        </authorList>
    </citation>
    <scope>NUCLEOTIDE SEQUENCE</scope>
    <source>
        <strain evidence="2">NY0171</strain>
    </source>
</reference>
<gene>
    <name evidence="2" type="ORF">ADUPG1_000537</name>
</gene>
<proteinExistence type="predicted"/>
<feature type="non-terminal residue" evidence="2">
    <location>
        <position position="1"/>
    </location>
</feature>
<comment type="caution">
    <text evidence="2">The sequence shown here is derived from an EMBL/GenBank/DDBJ whole genome shotgun (WGS) entry which is preliminary data.</text>
</comment>
<name>A0ABQ5KAN9_9EUKA</name>
<feature type="compositionally biased region" description="Acidic residues" evidence="1">
    <location>
        <begin position="115"/>
        <end position="125"/>
    </location>
</feature>
<evidence type="ECO:0000313" key="2">
    <source>
        <dbReference type="EMBL" id="GKT28250.1"/>
    </source>
</evidence>
<protein>
    <submittedName>
        <fullName evidence="2">Uncharacterized protein</fullName>
    </submittedName>
</protein>
<dbReference type="Proteomes" id="UP001057375">
    <property type="component" value="Unassembled WGS sequence"/>
</dbReference>
<evidence type="ECO:0000256" key="1">
    <source>
        <dbReference type="SAM" id="MobiDB-lite"/>
    </source>
</evidence>
<evidence type="ECO:0000313" key="3">
    <source>
        <dbReference type="Proteomes" id="UP001057375"/>
    </source>
</evidence>
<feature type="compositionally biased region" description="Basic and acidic residues" evidence="1">
    <location>
        <begin position="93"/>
        <end position="114"/>
    </location>
</feature>
<sequence length="207" mass="24252">ELMRFHSNEAEEEDIGVLRPDGAIDEELQHEIDEIEETNMRRLSKKKRRELEKKYEMKKSRRGGDVKESDDILEGIETFGKLASKLAKFSQQDADHDGIEEKITIGRRGGREKDSEDEDEEDLPDDLQGLIGADGRIDLDKLDAMHDADDDELDSEEFGAEIEMEDENEKETGKRRTRKKRLGEGKKKKEKRKQERERRERRRPKNK</sequence>
<feature type="compositionally biased region" description="Basic and acidic residues" evidence="1">
    <location>
        <begin position="135"/>
        <end position="147"/>
    </location>
</feature>
<keyword evidence="3" id="KW-1185">Reference proteome</keyword>